<accession>A0A543CEF8</accession>
<dbReference type="AlphaFoldDB" id="A0A543CEF8"/>
<feature type="transmembrane region" description="Helical" evidence="2">
    <location>
        <begin position="23"/>
        <end position="51"/>
    </location>
</feature>
<keyword evidence="2" id="KW-0472">Membrane</keyword>
<dbReference type="Proteomes" id="UP000316096">
    <property type="component" value="Unassembled WGS sequence"/>
</dbReference>
<proteinExistence type="predicted"/>
<gene>
    <name evidence="3" type="ORF">FB559_0978</name>
</gene>
<feature type="region of interest" description="Disordered" evidence="1">
    <location>
        <begin position="56"/>
        <end position="75"/>
    </location>
</feature>
<name>A0A543CEF8_9ACTN</name>
<keyword evidence="2" id="KW-1133">Transmembrane helix</keyword>
<keyword evidence="2" id="KW-0812">Transmembrane</keyword>
<keyword evidence="4" id="KW-1185">Reference proteome</keyword>
<sequence>MSYVGDAGRVVAGYLPPPERLAFYGGLGLAAVIGAIDWPVAAAIGVGAMIARRTGRRAGGLRSRTRRQPGSTTRT</sequence>
<evidence type="ECO:0000256" key="1">
    <source>
        <dbReference type="SAM" id="MobiDB-lite"/>
    </source>
</evidence>
<evidence type="ECO:0000313" key="3">
    <source>
        <dbReference type="EMBL" id="TQL95475.1"/>
    </source>
</evidence>
<evidence type="ECO:0000256" key="2">
    <source>
        <dbReference type="SAM" id="Phobius"/>
    </source>
</evidence>
<protein>
    <submittedName>
        <fullName evidence="3">Uncharacterized protein</fullName>
    </submittedName>
</protein>
<comment type="caution">
    <text evidence="3">The sequence shown here is derived from an EMBL/GenBank/DDBJ whole genome shotgun (WGS) entry which is preliminary data.</text>
</comment>
<dbReference type="EMBL" id="VFOZ01000001">
    <property type="protein sequence ID" value="TQL95475.1"/>
    <property type="molecule type" value="Genomic_DNA"/>
</dbReference>
<reference evidence="3 4" key="1">
    <citation type="submission" date="2019-06" db="EMBL/GenBank/DDBJ databases">
        <title>Sequencing the genomes of 1000 actinobacteria strains.</title>
        <authorList>
            <person name="Klenk H.-P."/>
        </authorList>
    </citation>
    <scope>NUCLEOTIDE SEQUENCE [LARGE SCALE GENOMIC DNA]</scope>
    <source>
        <strain evidence="3 4">DSM 102200</strain>
    </source>
</reference>
<organism evidence="3 4">
    <name type="scientific">Actinoallomurus bryophytorum</name>
    <dbReference type="NCBI Taxonomy" id="1490222"/>
    <lineage>
        <taxon>Bacteria</taxon>
        <taxon>Bacillati</taxon>
        <taxon>Actinomycetota</taxon>
        <taxon>Actinomycetes</taxon>
        <taxon>Streptosporangiales</taxon>
        <taxon>Thermomonosporaceae</taxon>
        <taxon>Actinoallomurus</taxon>
    </lineage>
</organism>
<evidence type="ECO:0000313" key="4">
    <source>
        <dbReference type="Proteomes" id="UP000316096"/>
    </source>
</evidence>